<gene>
    <name evidence="3" type="ORF">BGZ99_008663</name>
</gene>
<dbReference type="InterPro" id="IPR032675">
    <property type="entry name" value="LRR_dom_sf"/>
</dbReference>
<accession>A0A9P6R6U5</accession>
<dbReference type="EMBL" id="JAAAIP010000683">
    <property type="protein sequence ID" value="KAG0313666.1"/>
    <property type="molecule type" value="Genomic_DNA"/>
</dbReference>
<protein>
    <recommendedName>
        <fullName evidence="2">F-box domain-containing protein</fullName>
    </recommendedName>
</protein>
<dbReference type="SUPFAM" id="SSF52047">
    <property type="entry name" value="RNI-like"/>
    <property type="match status" value="1"/>
</dbReference>
<name>A0A9P6R6U5_9FUNG</name>
<dbReference type="OrthoDB" id="2444110at2759"/>
<dbReference type="SUPFAM" id="SSF81383">
    <property type="entry name" value="F-box domain"/>
    <property type="match status" value="1"/>
</dbReference>
<reference evidence="3" key="1">
    <citation type="journal article" date="2020" name="Fungal Divers.">
        <title>Resolving the Mortierellaceae phylogeny through synthesis of multi-gene phylogenetics and phylogenomics.</title>
        <authorList>
            <person name="Vandepol N."/>
            <person name="Liber J."/>
            <person name="Desiro A."/>
            <person name="Na H."/>
            <person name="Kennedy M."/>
            <person name="Barry K."/>
            <person name="Grigoriev I.V."/>
            <person name="Miller A.N."/>
            <person name="O'Donnell K."/>
            <person name="Stajich J.E."/>
            <person name="Bonito G."/>
        </authorList>
    </citation>
    <scope>NUCLEOTIDE SEQUENCE</scope>
    <source>
        <strain evidence="3">REB-010B</strain>
    </source>
</reference>
<evidence type="ECO:0000313" key="4">
    <source>
        <dbReference type="Proteomes" id="UP000738325"/>
    </source>
</evidence>
<feature type="region of interest" description="Disordered" evidence="1">
    <location>
        <begin position="396"/>
        <end position="421"/>
    </location>
</feature>
<feature type="region of interest" description="Disordered" evidence="1">
    <location>
        <begin position="552"/>
        <end position="587"/>
    </location>
</feature>
<proteinExistence type="predicted"/>
<organism evidence="3 4">
    <name type="scientific">Dissophora globulifera</name>
    <dbReference type="NCBI Taxonomy" id="979702"/>
    <lineage>
        <taxon>Eukaryota</taxon>
        <taxon>Fungi</taxon>
        <taxon>Fungi incertae sedis</taxon>
        <taxon>Mucoromycota</taxon>
        <taxon>Mortierellomycotina</taxon>
        <taxon>Mortierellomycetes</taxon>
        <taxon>Mortierellales</taxon>
        <taxon>Mortierellaceae</taxon>
        <taxon>Dissophora</taxon>
    </lineage>
</organism>
<dbReference type="Gene3D" id="3.80.10.10">
    <property type="entry name" value="Ribonuclease Inhibitor"/>
    <property type="match status" value="2"/>
</dbReference>
<evidence type="ECO:0000313" key="3">
    <source>
        <dbReference type="EMBL" id="KAG0313666.1"/>
    </source>
</evidence>
<evidence type="ECO:0000259" key="2">
    <source>
        <dbReference type="Pfam" id="PF12937"/>
    </source>
</evidence>
<dbReference type="InterPro" id="IPR001810">
    <property type="entry name" value="F-box_dom"/>
</dbReference>
<comment type="caution">
    <text evidence="3">The sequence shown here is derived from an EMBL/GenBank/DDBJ whole genome shotgun (WGS) entry which is preliminary data.</text>
</comment>
<dbReference type="Proteomes" id="UP000738325">
    <property type="component" value="Unassembled WGS sequence"/>
</dbReference>
<dbReference type="Pfam" id="PF12937">
    <property type="entry name" value="F-box-like"/>
    <property type="match status" value="1"/>
</dbReference>
<evidence type="ECO:0000256" key="1">
    <source>
        <dbReference type="SAM" id="MobiDB-lite"/>
    </source>
</evidence>
<feature type="domain" description="F-box" evidence="2">
    <location>
        <begin position="8"/>
        <end position="45"/>
    </location>
</feature>
<keyword evidence="4" id="KW-1185">Reference proteome</keyword>
<sequence>MDRALDLPEILAVVSHFLPRADLLTCLRVCKAWKSQLEPRLWRTFRYNDLDARPPSEALINQNAKHVRVLSVEADSSNFPTAFFDEGANLRDFTLYKRRSDHHHEDLQWSDVLTRMISNNPHLQRIAFRVNRNNSLGNLVPTPELMRCLGACSNLEFLETSEMYHGKASDAVTELYMRASTNGVKHLCTIGELFSTTFTFPNDLVFKNVQLLEMKDIMGMTNDTQLTWISRCPNLTSFRWSTGMDIPVERFINIIPSACPHLVELHFAAALSDSEIAQILEPFQRIEKLSMLGTLFGKVALQNLKPHFSTLLDINLQSSTSVTGALVHEILCSCPNLRTIRADKMSNLDMPKQEMWICNKLRHFDVGLYVTDHADRAVYKRLAQLTELEYLSVRSPNSAAQIRDEDDEDEDDEDEDDPGIPISVSLDAGLGELKTLKRLQEFSCKKLLNITFRTSGAFKVVEWMVKNWPSLERLEAVLGSEFNSRRREEIAIDKIMALLKKSDIKYLHYEEDEDEDEDDDRSSFEEYGYDSDWINSEQAHQMVYYELPAAGSSPPDYDTYDPDCGGMPEFDGFRDSDEANYWDPDLY</sequence>
<feature type="compositionally biased region" description="Acidic residues" evidence="1">
    <location>
        <begin position="404"/>
        <end position="418"/>
    </location>
</feature>
<dbReference type="AlphaFoldDB" id="A0A9P6R6U5"/>
<dbReference type="InterPro" id="IPR036047">
    <property type="entry name" value="F-box-like_dom_sf"/>
</dbReference>